<dbReference type="InterPro" id="IPR001910">
    <property type="entry name" value="Inosine/uridine_hydrolase_dom"/>
</dbReference>
<sequence>MSPQPVPVVLDVDTGVDDACALLLAASHPDLDLRAVTCVGGNAPVDDVVRNTLLVLHTAGRTDVPVARGAGRPLLEHPVDARHVHGSDGMGDLGWDPAPTVPDPRHAVELLRDVCRSAASEGRPVTLVPLAPLTNIALLLRTYPDVAGGIERIVFMGGAAHVGNATASAEFNVFHDPEAAAVVLEAAGELGIGVTMYGLDVFYDPVVTREQAAELIARGGRGPAELAGRLIEFQCERFSRRASTIGDAGAVCAVLDPSALTTQVLPLRIELAGHWSRGRTIVDRRDWSGDLAHDPHGEAPVRVEVALGVDAHRYADIWRRTVLAADEARR</sequence>
<accession>W9G863</accession>
<dbReference type="GO" id="GO:0006152">
    <property type="term" value="P:purine nucleoside catabolic process"/>
    <property type="evidence" value="ECO:0007669"/>
    <property type="project" value="TreeGrafter"/>
</dbReference>
<keyword evidence="1 4" id="KW-0378">Hydrolase</keyword>
<dbReference type="RefSeq" id="WP_034809318.1">
    <property type="nucleotide sequence ID" value="NZ_AWSA01000058.1"/>
</dbReference>
<dbReference type="eggNOG" id="COG1957">
    <property type="taxonomic scope" value="Bacteria"/>
</dbReference>
<dbReference type="Pfam" id="PF01156">
    <property type="entry name" value="IU_nuc_hydro"/>
    <property type="match status" value="1"/>
</dbReference>
<keyword evidence="2" id="KW-0326">Glycosidase</keyword>
<name>W9G863_9MICO</name>
<dbReference type="STRING" id="1386089.N865_18345"/>
<dbReference type="GO" id="GO:0008477">
    <property type="term" value="F:purine nucleosidase activity"/>
    <property type="evidence" value="ECO:0007669"/>
    <property type="project" value="TreeGrafter"/>
</dbReference>
<evidence type="ECO:0000256" key="2">
    <source>
        <dbReference type="ARBA" id="ARBA00023295"/>
    </source>
</evidence>
<dbReference type="InterPro" id="IPR023186">
    <property type="entry name" value="IUNH"/>
</dbReference>
<dbReference type="GO" id="GO:0005829">
    <property type="term" value="C:cytosol"/>
    <property type="evidence" value="ECO:0007669"/>
    <property type="project" value="TreeGrafter"/>
</dbReference>
<dbReference type="PANTHER" id="PTHR12304:SF4">
    <property type="entry name" value="URIDINE NUCLEOSIDASE"/>
    <property type="match status" value="1"/>
</dbReference>
<gene>
    <name evidence="4" type="ORF">N865_18345</name>
</gene>
<keyword evidence="5" id="KW-1185">Reference proteome</keyword>
<dbReference type="PATRIC" id="fig|1386089.3.peg.3741"/>
<proteinExistence type="predicted"/>
<reference evidence="4 5" key="1">
    <citation type="submission" date="2013-08" db="EMBL/GenBank/DDBJ databases">
        <title>Intrasporangium oryzae NRRL B-24470.</title>
        <authorList>
            <person name="Liu H."/>
            <person name="Wang G."/>
        </authorList>
    </citation>
    <scope>NUCLEOTIDE SEQUENCE [LARGE SCALE GENOMIC DNA]</scope>
    <source>
        <strain evidence="4 5">NRRL B-24470</strain>
    </source>
</reference>
<dbReference type="InterPro" id="IPR036452">
    <property type="entry name" value="Ribo_hydro-like"/>
</dbReference>
<dbReference type="SUPFAM" id="SSF53590">
    <property type="entry name" value="Nucleoside hydrolase"/>
    <property type="match status" value="1"/>
</dbReference>
<comment type="caution">
    <text evidence="4">The sequence shown here is derived from an EMBL/GenBank/DDBJ whole genome shotgun (WGS) entry which is preliminary data.</text>
</comment>
<dbReference type="Gene3D" id="3.90.245.10">
    <property type="entry name" value="Ribonucleoside hydrolase-like"/>
    <property type="match status" value="1"/>
</dbReference>
<organism evidence="4 5">
    <name type="scientific">Intrasporangium oryzae NRRL B-24470</name>
    <dbReference type="NCBI Taxonomy" id="1386089"/>
    <lineage>
        <taxon>Bacteria</taxon>
        <taxon>Bacillati</taxon>
        <taxon>Actinomycetota</taxon>
        <taxon>Actinomycetes</taxon>
        <taxon>Micrococcales</taxon>
        <taxon>Intrasporangiaceae</taxon>
        <taxon>Intrasporangium</taxon>
    </lineage>
</organism>
<dbReference type="AlphaFoldDB" id="W9G863"/>
<protein>
    <submittedName>
        <fullName evidence="4">Nucleoside hydrolase</fullName>
    </submittedName>
</protein>
<dbReference type="PANTHER" id="PTHR12304">
    <property type="entry name" value="INOSINE-URIDINE PREFERRING NUCLEOSIDE HYDROLASE"/>
    <property type="match status" value="1"/>
</dbReference>
<dbReference type="EMBL" id="AWSA01000058">
    <property type="protein sequence ID" value="EWT00029.1"/>
    <property type="molecule type" value="Genomic_DNA"/>
</dbReference>
<dbReference type="Proteomes" id="UP000019489">
    <property type="component" value="Unassembled WGS sequence"/>
</dbReference>
<evidence type="ECO:0000313" key="5">
    <source>
        <dbReference type="Proteomes" id="UP000019489"/>
    </source>
</evidence>
<feature type="domain" description="Inosine/uridine-preferring nucleoside hydrolase" evidence="3">
    <location>
        <begin position="8"/>
        <end position="314"/>
    </location>
</feature>
<dbReference type="OrthoDB" id="9797882at2"/>
<evidence type="ECO:0000313" key="4">
    <source>
        <dbReference type="EMBL" id="EWT00029.1"/>
    </source>
</evidence>
<evidence type="ECO:0000256" key="1">
    <source>
        <dbReference type="ARBA" id="ARBA00022801"/>
    </source>
</evidence>
<evidence type="ECO:0000259" key="3">
    <source>
        <dbReference type="Pfam" id="PF01156"/>
    </source>
</evidence>